<proteinExistence type="predicted"/>
<comment type="caution">
    <text evidence="1">The sequence shown here is derived from an EMBL/GenBank/DDBJ whole genome shotgun (WGS) entry which is preliminary data.</text>
</comment>
<dbReference type="EMBL" id="RSCE01000007">
    <property type="protein sequence ID" value="RSH81239.1"/>
    <property type="molecule type" value="Genomic_DNA"/>
</dbReference>
<evidence type="ECO:0000313" key="1">
    <source>
        <dbReference type="EMBL" id="RSH81239.1"/>
    </source>
</evidence>
<accession>A0A427XQV5</accession>
<keyword evidence="2" id="KW-1185">Reference proteome</keyword>
<gene>
    <name evidence="1" type="ORF">EHS24_008676</name>
</gene>
<dbReference type="RefSeq" id="XP_028475958.1">
    <property type="nucleotide sequence ID" value="XM_028623984.1"/>
</dbReference>
<sequence>MDIDTKPNIHTQVKTEVKTEVPAGCTSSASNTSNVVSFKTKEGYLREVPSLYVRIHPAAHPIVCDETAKTIDDWINYVATQQVLPPEVNDKPHAANLGYITMARFHAAYGIPDQSLQLCESVSVFLGSNLVSPFVAYGVGAHLNDVDLCALAVSHPSELIDKGHTCAYSAVGPCYWYNYHGDDDHTHPQAKDVPFAKPGGTLDPQAFGAIYWSLLPTMYIWLLVRARQCPPQGAEIGEAFKTMCNVHLVR</sequence>
<organism evidence="1 2">
    <name type="scientific">Apiotrichum porosum</name>
    <dbReference type="NCBI Taxonomy" id="105984"/>
    <lineage>
        <taxon>Eukaryota</taxon>
        <taxon>Fungi</taxon>
        <taxon>Dikarya</taxon>
        <taxon>Basidiomycota</taxon>
        <taxon>Agaricomycotina</taxon>
        <taxon>Tremellomycetes</taxon>
        <taxon>Trichosporonales</taxon>
        <taxon>Trichosporonaceae</taxon>
        <taxon>Apiotrichum</taxon>
    </lineage>
</organism>
<reference evidence="1 2" key="1">
    <citation type="submission" date="2018-11" db="EMBL/GenBank/DDBJ databases">
        <title>Genome sequence of Apiotrichum porosum DSM 27194.</title>
        <authorList>
            <person name="Aliyu H."/>
            <person name="Gorte O."/>
            <person name="Ochsenreither K."/>
        </authorList>
    </citation>
    <scope>NUCLEOTIDE SEQUENCE [LARGE SCALE GENOMIC DNA]</scope>
    <source>
        <strain evidence="1 2">DSM 27194</strain>
    </source>
</reference>
<dbReference type="GeneID" id="39593219"/>
<evidence type="ECO:0000313" key="2">
    <source>
        <dbReference type="Proteomes" id="UP000279236"/>
    </source>
</evidence>
<dbReference type="Proteomes" id="UP000279236">
    <property type="component" value="Unassembled WGS sequence"/>
</dbReference>
<name>A0A427XQV5_9TREE</name>
<protein>
    <submittedName>
        <fullName evidence="1">Uncharacterized protein</fullName>
    </submittedName>
</protein>
<dbReference type="AlphaFoldDB" id="A0A427XQV5"/>